<dbReference type="Gene3D" id="3.40.50.1820">
    <property type="entry name" value="alpha/beta hydrolase"/>
    <property type="match status" value="1"/>
</dbReference>
<dbReference type="Pfam" id="PF00326">
    <property type="entry name" value="Peptidase_S9"/>
    <property type="match status" value="1"/>
</dbReference>
<dbReference type="PANTHER" id="PTHR43265:SF1">
    <property type="entry name" value="ESTERASE ESTD"/>
    <property type="match status" value="1"/>
</dbReference>
<feature type="domain" description="Peptidase S9 prolyl oligopeptidase catalytic" evidence="2">
    <location>
        <begin position="71"/>
        <end position="290"/>
    </location>
</feature>
<dbReference type="PANTHER" id="PTHR43265">
    <property type="entry name" value="ESTERASE ESTD"/>
    <property type="match status" value="1"/>
</dbReference>
<dbReference type="Proteomes" id="UP000028981">
    <property type="component" value="Unassembled WGS sequence"/>
</dbReference>
<dbReference type="GO" id="GO:0006508">
    <property type="term" value="P:proteolysis"/>
    <property type="evidence" value="ECO:0007669"/>
    <property type="project" value="InterPro"/>
</dbReference>
<proteinExistence type="predicted"/>
<keyword evidence="1" id="KW-0732">Signal</keyword>
<protein>
    <recommendedName>
        <fullName evidence="2">Peptidase S9 prolyl oligopeptidase catalytic domain-containing protein</fullName>
    </recommendedName>
</protein>
<dbReference type="EMBL" id="JQGC01000030">
    <property type="protein sequence ID" value="KFL29162.1"/>
    <property type="molecule type" value="Genomic_DNA"/>
</dbReference>
<dbReference type="InterPro" id="IPR029058">
    <property type="entry name" value="AB_hydrolase_fold"/>
</dbReference>
<evidence type="ECO:0000259" key="2">
    <source>
        <dbReference type="Pfam" id="PF00326"/>
    </source>
</evidence>
<evidence type="ECO:0000256" key="1">
    <source>
        <dbReference type="SAM" id="SignalP"/>
    </source>
</evidence>
<feature type="signal peptide" evidence="1">
    <location>
        <begin position="1"/>
        <end position="21"/>
    </location>
</feature>
<dbReference type="AlphaFoldDB" id="A0A087LX09"/>
<dbReference type="GO" id="GO:0008236">
    <property type="term" value="F:serine-type peptidase activity"/>
    <property type="evidence" value="ECO:0007669"/>
    <property type="project" value="InterPro"/>
</dbReference>
<feature type="chain" id="PRO_5001825669" description="Peptidase S9 prolyl oligopeptidase catalytic domain-containing protein" evidence="1">
    <location>
        <begin position="22"/>
        <end position="291"/>
    </location>
</feature>
<name>A0A087LX09_9HYPH</name>
<comment type="caution">
    <text evidence="3">The sequence shown here is derived from an EMBL/GenBank/DDBJ whole genome shotgun (WGS) entry which is preliminary data.</text>
</comment>
<dbReference type="GO" id="GO:0052689">
    <property type="term" value="F:carboxylic ester hydrolase activity"/>
    <property type="evidence" value="ECO:0007669"/>
    <property type="project" value="TreeGrafter"/>
</dbReference>
<evidence type="ECO:0000313" key="4">
    <source>
        <dbReference type="Proteomes" id="UP000028981"/>
    </source>
</evidence>
<accession>A0A087LX09</accession>
<organism evidence="3 4">
    <name type="scientific">Devosia riboflavina</name>
    <dbReference type="NCBI Taxonomy" id="46914"/>
    <lineage>
        <taxon>Bacteria</taxon>
        <taxon>Pseudomonadati</taxon>
        <taxon>Pseudomonadota</taxon>
        <taxon>Alphaproteobacteria</taxon>
        <taxon>Hyphomicrobiales</taxon>
        <taxon>Devosiaceae</taxon>
        <taxon>Devosia</taxon>
    </lineage>
</organism>
<dbReference type="InterPro" id="IPR053145">
    <property type="entry name" value="AB_hydrolase_Est10"/>
</dbReference>
<dbReference type="InterPro" id="IPR001375">
    <property type="entry name" value="Peptidase_S9_cat"/>
</dbReference>
<gene>
    <name evidence="3" type="ORF">JP75_22550</name>
</gene>
<sequence>MGSSLLVAGVAIFAASVAVRAETVDEVTVQNGARAVPATVVVPDGEGPFPAVVMNHGHGGGRQENGGFGRIAKALADKGILTIRMDFAGSGDSKEPFTEGYLTNMISDSNASLGYILENYAVDKDRLGIFGYSMGGRIALTIGASSDNPYKAIGLLAPSADWGQEMMVGFLGGQAEYDRLYAESGGDKGYAEFTTQWGQVQQLSRQWFDDMIASKPLELAGTYKGPMIVVHGDKDVVVPAAVNEAVIAAYPEASLVVAPEADHGYGFYSDQPDVTVLVDTTFAEFFAENLK</sequence>
<dbReference type="SUPFAM" id="SSF53474">
    <property type="entry name" value="alpha/beta-Hydrolases"/>
    <property type="match status" value="1"/>
</dbReference>
<dbReference type="STRING" id="46914.JP75_22550"/>
<evidence type="ECO:0000313" key="3">
    <source>
        <dbReference type="EMBL" id="KFL29162.1"/>
    </source>
</evidence>
<keyword evidence="4" id="KW-1185">Reference proteome</keyword>
<reference evidence="3 4" key="1">
    <citation type="submission" date="2014-08" db="EMBL/GenBank/DDBJ databases">
        <authorList>
            <person name="Hassan Y.I."/>
            <person name="Lepp D."/>
            <person name="Zhou T."/>
        </authorList>
    </citation>
    <scope>NUCLEOTIDE SEQUENCE [LARGE SCALE GENOMIC DNA]</scope>
    <source>
        <strain evidence="3 4">IFO13584</strain>
    </source>
</reference>